<dbReference type="PIRSF" id="PIRSF005727">
    <property type="entry name" value="Coatomer_beta_subunit"/>
    <property type="match status" value="1"/>
</dbReference>
<dbReference type="Proteomes" id="UP001530315">
    <property type="component" value="Unassembled WGS sequence"/>
</dbReference>
<evidence type="ECO:0000256" key="2">
    <source>
        <dbReference type="ARBA" id="ARBA00022448"/>
    </source>
</evidence>
<dbReference type="GO" id="GO:0000139">
    <property type="term" value="C:Golgi membrane"/>
    <property type="evidence" value="ECO:0007669"/>
    <property type="project" value="UniProtKB-SubCell"/>
</dbReference>
<evidence type="ECO:0000256" key="10">
    <source>
        <dbReference type="PIRNR" id="PIRNR005727"/>
    </source>
</evidence>
<evidence type="ECO:0000313" key="16">
    <source>
        <dbReference type="Proteomes" id="UP001530315"/>
    </source>
</evidence>
<dbReference type="PANTHER" id="PTHR10635">
    <property type="entry name" value="COATOMER SUBUNIT BETA"/>
    <property type="match status" value="1"/>
</dbReference>
<dbReference type="InterPro" id="IPR016460">
    <property type="entry name" value="COPB1"/>
</dbReference>
<dbReference type="GO" id="GO:0016192">
    <property type="term" value="P:vesicle-mediated transport"/>
    <property type="evidence" value="ECO:0007669"/>
    <property type="project" value="UniProtKB-KW"/>
</dbReference>
<dbReference type="InterPro" id="IPR011710">
    <property type="entry name" value="Coatomer_bsu_C"/>
</dbReference>
<dbReference type="EMBL" id="JALLAZ020001618">
    <property type="protein sequence ID" value="KAL3770881.1"/>
    <property type="molecule type" value="Genomic_DNA"/>
</dbReference>
<evidence type="ECO:0000256" key="1">
    <source>
        <dbReference type="ARBA" id="ARBA00004255"/>
    </source>
</evidence>
<dbReference type="SUPFAM" id="SSF48371">
    <property type="entry name" value="ARM repeat"/>
    <property type="match status" value="1"/>
</dbReference>
<dbReference type="InterPro" id="IPR029446">
    <property type="entry name" value="COPB1_appendage_platform_dom"/>
</dbReference>
<name>A0ABD3N497_9STRA</name>
<accession>A0ABD3N497</accession>
<evidence type="ECO:0000256" key="4">
    <source>
        <dbReference type="ARBA" id="ARBA00022737"/>
    </source>
</evidence>
<evidence type="ECO:0000256" key="11">
    <source>
        <dbReference type="SAM" id="MobiDB-lite"/>
    </source>
</evidence>
<dbReference type="PANTHER" id="PTHR10635:SF0">
    <property type="entry name" value="COATOMER SUBUNIT BETA"/>
    <property type="match status" value="1"/>
</dbReference>
<feature type="domain" description="Coatomer beta subunit C-terminal" evidence="13">
    <location>
        <begin position="756"/>
        <end position="893"/>
    </location>
</feature>
<evidence type="ECO:0000313" key="15">
    <source>
        <dbReference type="EMBL" id="KAL3770881.1"/>
    </source>
</evidence>
<feature type="domain" description="Clathrin/coatomer adaptor adaptin-like N-terminal" evidence="12">
    <location>
        <begin position="93"/>
        <end position="610"/>
    </location>
</feature>
<evidence type="ECO:0000256" key="8">
    <source>
        <dbReference type="ARBA" id="ARBA00023136"/>
    </source>
</evidence>
<feature type="domain" description="Coatomer beta subunit appendage platform" evidence="14">
    <location>
        <begin position="900"/>
        <end position="1027"/>
    </location>
</feature>
<dbReference type="Pfam" id="PF07718">
    <property type="entry name" value="Coatamer_beta_C"/>
    <property type="match status" value="1"/>
</dbReference>
<evidence type="ECO:0000259" key="12">
    <source>
        <dbReference type="Pfam" id="PF01602"/>
    </source>
</evidence>
<evidence type="ECO:0000256" key="9">
    <source>
        <dbReference type="ARBA" id="ARBA00023329"/>
    </source>
</evidence>
<dbReference type="InterPro" id="IPR002553">
    <property type="entry name" value="Clathrin/coatomer_adapt-like_N"/>
</dbReference>
<dbReference type="GO" id="GO:0015031">
    <property type="term" value="P:protein transport"/>
    <property type="evidence" value="ECO:0007669"/>
    <property type="project" value="UniProtKB-KW"/>
</dbReference>
<sequence>MYVAYINWATYLLECGQPQQRHRGSCGGSRSNKKRTTRGDGCRRPAKANLCTQHSQGHNDELIPTMSAATNSNESYCTFTLASDVTAGGLPSEEEIAKQLESNDPKIKRHALKAAIMAMLGGEAMPRILMQVIRFCINSDDKPLKKLCMLYWEVVPKYQEPSSDEVLRAASGGQPVQRKLLPEMILVCNALMNDLNHPNEYVRGSMLRFLCKVKDEEILGPIIPSIKACLQHRHPYVRKNAAMAVYHAHRLHGATLIPDGPELVDAFISAETDVGARRNAFLMLYNESEDLAIKYLAKNLDDVSKFGDGFALQVLDLTRKACRRDPNQKSRFVRVLFQMLSSESPAVSYEAAWTLISLSNSPTAVRAAAVTYTNLLNSQNDNNVIMIVLERLEQLQKKHSKILQELLPDIMRALSSPNPDICKKVLDVAMTLVTSKNVVDVVTTLKREVTKTTQESSDSSEDKGKVYRNMLITAIHGCAVRFPEVADSVVHTLMDFLSSDGAMQVIIFVRAIVERYPTLRPAILSKLINTVDEVTNNSVMCICLWILGEYCETLDTVENAFDVITKQLGNAPFIVLAEEKQAQEQAAAAAAKGPKMVTKNVILSDGTYATQTVYSEPKVSQSLDKSPHLRKMIVGGDIFLGTIVSSCLTKLCLRAPDVGVDVVAVKSMTVKALLTMCGIVKMAEVAMSAQKSSLADCSERVTLCCRALLDPKVKAILKDTLLSEGKTSFASFLAHVQDKGSSVNEETKEDVITTQADDLIHFRQLRSLTAQGGDLDLDDGSDLARATGYADGGSLLSNELSHVYQLSGFADPVYAEAFVTVHDYDILLEILIINRTPNTLANLTVELSTMGDMKIVERPQSQTIGPLDQMTIRASIKVSSTETGHIFGTIVYEDAATQEKGYINLNDIHMDIMDYIRPATCTDEVFRSMWAEFEWENKVAIATSITDLIEFVDHIVSSTNMSCLTPHDRSEKGSFLAANLYAKSVFGEDALVNVSVEKKEDNDGKLAGYIRIRSKTQGIALSLGDRITSVQRGLQPKQ</sequence>
<keyword evidence="9 10" id="KW-0968">Cytoplasmic vesicle</keyword>
<feature type="region of interest" description="Disordered" evidence="11">
    <location>
        <begin position="20"/>
        <end position="45"/>
    </location>
</feature>
<reference evidence="15 16" key="1">
    <citation type="submission" date="2024-10" db="EMBL/GenBank/DDBJ databases">
        <title>Updated reference genomes for cyclostephanoid diatoms.</title>
        <authorList>
            <person name="Roberts W.R."/>
            <person name="Alverson A.J."/>
        </authorList>
    </citation>
    <scope>NUCLEOTIDE SEQUENCE [LARGE SCALE GENOMIC DNA]</scope>
    <source>
        <strain evidence="15 16">AJA276-08</strain>
    </source>
</reference>
<keyword evidence="7 10" id="KW-0333">Golgi apparatus</keyword>
<evidence type="ECO:0000256" key="5">
    <source>
        <dbReference type="ARBA" id="ARBA00022892"/>
    </source>
</evidence>
<dbReference type="Gene3D" id="1.25.10.10">
    <property type="entry name" value="Leucine-rich Repeat Variant"/>
    <property type="match status" value="1"/>
</dbReference>
<dbReference type="Pfam" id="PF14806">
    <property type="entry name" value="Coatomer_b_Cpla"/>
    <property type="match status" value="1"/>
</dbReference>
<evidence type="ECO:0000259" key="13">
    <source>
        <dbReference type="Pfam" id="PF07718"/>
    </source>
</evidence>
<keyword evidence="16" id="KW-1185">Reference proteome</keyword>
<keyword evidence="4" id="KW-0677">Repeat</keyword>
<gene>
    <name evidence="15" type="ORF">ACHAW5_003969</name>
</gene>
<evidence type="ECO:0000259" key="14">
    <source>
        <dbReference type="Pfam" id="PF14806"/>
    </source>
</evidence>
<keyword evidence="5 10" id="KW-0931">ER-Golgi transport</keyword>
<dbReference type="AlphaFoldDB" id="A0ABD3N497"/>
<evidence type="ECO:0000256" key="7">
    <source>
        <dbReference type="ARBA" id="ARBA00023034"/>
    </source>
</evidence>
<keyword evidence="8 10" id="KW-0472">Membrane</keyword>
<keyword evidence="3 10" id="KW-0963">Cytoplasm</keyword>
<comment type="subunit">
    <text evidence="10">Oligomeric complex that consists of at least the alpha, beta, beta', gamma, delta, epsilon and zeta subunits.</text>
</comment>
<dbReference type="GO" id="GO:0030663">
    <property type="term" value="C:COPI-coated vesicle membrane"/>
    <property type="evidence" value="ECO:0007669"/>
    <property type="project" value="UniProtKB-SubCell"/>
</dbReference>
<keyword evidence="2 10" id="KW-0813">Transport</keyword>
<evidence type="ECO:0000256" key="6">
    <source>
        <dbReference type="ARBA" id="ARBA00022927"/>
    </source>
</evidence>
<comment type="subcellular location">
    <subcellularLocation>
        <location evidence="10">Cytoplasm</location>
    </subcellularLocation>
    <subcellularLocation>
        <location evidence="1 10">Golgi apparatus membrane</location>
        <topology evidence="1 10">Peripheral membrane protein</topology>
        <orientation evidence="1 10">Cytoplasmic side</orientation>
    </subcellularLocation>
    <subcellularLocation>
        <location evidence="10">Cytoplasmic vesicle</location>
        <location evidence="10">COPI-coated vesicle membrane</location>
        <topology evidence="10">Peripheral membrane protein</topology>
        <orientation evidence="10">Cytoplasmic side</orientation>
    </subcellularLocation>
</comment>
<proteinExistence type="predicted"/>
<protein>
    <recommendedName>
        <fullName evidence="10">Coatomer subunit beta</fullName>
    </recommendedName>
    <alternativeName>
        <fullName evidence="10">Beta-coat protein</fullName>
    </alternativeName>
</protein>
<evidence type="ECO:0000256" key="3">
    <source>
        <dbReference type="ARBA" id="ARBA00022490"/>
    </source>
</evidence>
<comment type="function">
    <text evidence="10">The coatomer is a cytosolic protein complex that binds to dilysine motifs and reversibly associates with Golgi non-clathrin-coated vesicles, which further mediate biosynthetic protein transport from the ER, via the Golgi up to the trans Golgi network. Coatomer complex is required for budding from Golgi membranes, and is essential for the retrograde Golgi-to-ER transport of dilysine-tagged proteins.</text>
</comment>
<dbReference type="Pfam" id="PF01602">
    <property type="entry name" value="Adaptin_N"/>
    <property type="match status" value="1"/>
</dbReference>
<comment type="caution">
    <text evidence="15">The sequence shown here is derived from an EMBL/GenBank/DDBJ whole genome shotgun (WGS) entry which is preliminary data.</text>
</comment>
<dbReference type="InterPro" id="IPR016024">
    <property type="entry name" value="ARM-type_fold"/>
</dbReference>
<dbReference type="InterPro" id="IPR011989">
    <property type="entry name" value="ARM-like"/>
</dbReference>
<organism evidence="15 16">
    <name type="scientific">Stephanodiscus triporus</name>
    <dbReference type="NCBI Taxonomy" id="2934178"/>
    <lineage>
        <taxon>Eukaryota</taxon>
        <taxon>Sar</taxon>
        <taxon>Stramenopiles</taxon>
        <taxon>Ochrophyta</taxon>
        <taxon>Bacillariophyta</taxon>
        <taxon>Coscinodiscophyceae</taxon>
        <taxon>Thalassiosirophycidae</taxon>
        <taxon>Stephanodiscales</taxon>
        <taxon>Stephanodiscaceae</taxon>
        <taxon>Stephanodiscus</taxon>
    </lineage>
</organism>
<keyword evidence="6 10" id="KW-0653">Protein transport</keyword>